<dbReference type="Gene3D" id="3.30.1060.10">
    <property type="entry name" value="Peptide methionine sulphoxide reductase MsrA"/>
    <property type="match status" value="1"/>
</dbReference>
<dbReference type="AlphaFoldDB" id="A0A5C5V6E2"/>
<feature type="active site" evidence="8">
    <location>
        <position position="63"/>
    </location>
</feature>
<evidence type="ECO:0000256" key="1">
    <source>
        <dbReference type="ARBA" id="ARBA00023002"/>
    </source>
</evidence>
<keyword evidence="7" id="KW-0479">Metal-binding</keyword>
<feature type="binding site" evidence="7">
    <location>
        <position position="284"/>
    </location>
    <ligand>
        <name>Zn(2+)</name>
        <dbReference type="ChEBI" id="CHEBI:29105"/>
    </ligand>
</feature>
<comment type="similarity">
    <text evidence="7">Belongs to the MsrB Met sulfoxide reductase family.</text>
</comment>
<dbReference type="InterPro" id="IPR036509">
    <property type="entry name" value="Met_Sox_Rdtase_MsrA_sf"/>
</dbReference>
<protein>
    <recommendedName>
        <fullName evidence="7 8">Multifunctional fusion protein</fullName>
    </recommendedName>
    <domain>
        <recommendedName>
            <fullName evidence="8">Peptide methionine sulfoxide reductase MsrA</fullName>
            <shortName evidence="8">Protein-methionine-S-oxide reductase</shortName>
            <ecNumber evidence="8">1.8.4.11</ecNumber>
        </recommendedName>
        <alternativeName>
            <fullName evidence="8">Peptide-methionine (S)-S-oxide reductase</fullName>
            <shortName evidence="8">Peptide Met(O) reductase</shortName>
        </alternativeName>
    </domain>
    <domain>
        <recommendedName>
            <fullName evidence="7">Peptide methionine sulfoxide reductase MsrB</fullName>
            <ecNumber evidence="7">1.8.4.12</ecNumber>
        </recommendedName>
        <alternativeName>
            <fullName evidence="7">Peptide-methionine (R)-S-oxide reductase</fullName>
        </alternativeName>
    </domain>
</protein>
<feature type="active site" description="Nucleophile" evidence="7">
    <location>
        <position position="357"/>
    </location>
</feature>
<dbReference type="Pfam" id="PF01625">
    <property type="entry name" value="PMSR"/>
    <property type="match status" value="1"/>
</dbReference>
<dbReference type="HAMAP" id="MF_01401">
    <property type="entry name" value="MsrA"/>
    <property type="match status" value="1"/>
</dbReference>
<dbReference type="GO" id="GO:0008270">
    <property type="term" value="F:zinc ion binding"/>
    <property type="evidence" value="ECO:0007669"/>
    <property type="project" value="UniProtKB-UniRule"/>
</dbReference>
<organism evidence="12 13">
    <name type="scientific">Posidoniimonas corsicana</name>
    <dbReference type="NCBI Taxonomy" id="1938618"/>
    <lineage>
        <taxon>Bacteria</taxon>
        <taxon>Pseudomonadati</taxon>
        <taxon>Planctomycetota</taxon>
        <taxon>Planctomycetia</taxon>
        <taxon>Pirellulales</taxon>
        <taxon>Lacipirellulaceae</taxon>
        <taxon>Posidoniimonas</taxon>
    </lineage>
</organism>
<feature type="binding site" evidence="7">
    <location>
        <position position="333"/>
    </location>
    <ligand>
        <name>Zn(2+)</name>
        <dbReference type="ChEBI" id="CHEBI:29105"/>
    </ligand>
</feature>
<comment type="function">
    <text evidence="3 8">Has an important function as a repair enzyme for proteins that have been inactivated by oxidation. Catalyzes the reversible oxidation-reduction of methionine sulfoxide in proteins to methionine.</text>
</comment>
<dbReference type="GO" id="GO:0033743">
    <property type="term" value="F:peptide-methionine (R)-S-oxide reductase activity"/>
    <property type="evidence" value="ECO:0007669"/>
    <property type="project" value="UniProtKB-UniRule"/>
</dbReference>
<comment type="catalytic activity">
    <reaction evidence="4 8">
        <text>L-methionyl-[protein] + [thioredoxin]-disulfide + H2O = L-methionyl-(S)-S-oxide-[protein] + [thioredoxin]-dithiol</text>
        <dbReference type="Rhea" id="RHEA:14217"/>
        <dbReference type="Rhea" id="RHEA-COMP:10698"/>
        <dbReference type="Rhea" id="RHEA-COMP:10700"/>
        <dbReference type="Rhea" id="RHEA-COMP:12313"/>
        <dbReference type="Rhea" id="RHEA-COMP:12315"/>
        <dbReference type="ChEBI" id="CHEBI:15377"/>
        <dbReference type="ChEBI" id="CHEBI:16044"/>
        <dbReference type="ChEBI" id="CHEBI:29950"/>
        <dbReference type="ChEBI" id="CHEBI:44120"/>
        <dbReference type="ChEBI" id="CHEBI:50058"/>
        <dbReference type="EC" id="1.8.4.11"/>
    </reaction>
</comment>
<proteinExistence type="inferred from homology"/>
<dbReference type="Gene3D" id="2.170.150.20">
    <property type="entry name" value="Peptide methionine sulfoxide reductase"/>
    <property type="match status" value="1"/>
</dbReference>
<dbReference type="GO" id="GO:0008113">
    <property type="term" value="F:peptide-methionine (S)-S-oxide reductase activity"/>
    <property type="evidence" value="ECO:0007669"/>
    <property type="project" value="UniProtKB-UniRule"/>
</dbReference>
<dbReference type="InterPro" id="IPR011057">
    <property type="entry name" value="Mss4-like_sf"/>
</dbReference>
<evidence type="ECO:0000256" key="5">
    <source>
        <dbReference type="ARBA" id="ARBA00048488"/>
    </source>
</evidence>
<accession>A0A5C5V6E2</accession>
<dbReference type="NCBIfam" id="TIGR00357">
    <property type="entry name" value="peptide-methionine (R)-S-oxide reductase MsrB"/>
    <property type="match status" value="1"/>
</dbReference>
<comment type="similarity">
    <text evidence="8">Belongs to the MsrA Met sulfoxide reductase family.</text>
</comment>
<dbReference type="SUPFAM" id="SSF51316">
    <property type="entry name" value="Mss4-like"/>
    <property type="match status" value="1"/>
</dbReference>
<dbReference type="GO" id="GO:0033744">
    <property type="term" value="F:L-methionine:thioredoxin-disulfide S-oxidoreductase activity"/>
    <property type="evidence" value="ECO:0007669"/>
    <property type="project" value="RHEA"/>
</dbReference>
<dbReference type="SUPFAM" id="SSF55068">
    <property type="entry name" value="Peptide methionine sulfoxide reductase"/>
    <property type="match status" value="1"/>
</dbReference>
<dbReference type="EC" id="1.8.4.12" evidence="7"/>
<sequence precursor="true">MRPSPTRHLPLIAVGALALGAYALMSFADTPNEPNEQPTAKPADAPGEAATASDAVATFASGCFWCTEAVFDELRGVKSVVSGYAGGDAATADYKIVSTGRTKHAEAIQLHYDPSLVDYETLLEVFWKTHDPTTPNRQGADVGPQYRSAIFYHDEKQKALAEQYKAKLDESGVFDKPIVTEINQYDTFFPAEDYHQNFFALNPQQPYCRAVVGPKVEKFRKVFGDKLKNAPKKDKADDKQGAESKAELKKRLSALQWHVTQEAGTERAFQNLYWNKTTAGDYECIVCGELLFTSDNKFDSGCGWPSFTKPAEGGAVTQHADNSHGMRRIEIRCEKCDAHLGHVFNDGPAAAGGLRYCINSASLEFEENKARKEAPPEE</sequence>
<keyword evidence="1 7" id="KW-0560">Oxidoreductase</keyword>
<comment type="cofactor">
    <cofactor evidence="7">
        <name>Zn(2+)</name>
        <dbReference type="ChEBI" id="CHEBI:29105"/>
    </cofactor>
    <text evidence="7">Binds 1 zinc ion per subunit. The zinc ion is important for the structural integrity of the protein.</text>
</comment>
<name>A0A5C5V6E2_9BACT</name>
<evidence type="ECO:0000313" key="12">
    <source>
        <dbReference type="EMBL" id="TWT33670.1"/>
    </source>
</evidence>
<evidence type="ECO:0000256" key="8">
    <source>
        <dbReference type="HAMAP-Rule" id="MF_01401"/>
    </source>
</evidence>
<comment type="catalytic activity">
    <reaction evidence="6 8">
        <text>[thioredoxin]-disulfide + L-methionine + H2O = L-methionine (S)-S-oxide + [thioredoxin]-dithiol</text>
        <dbReference type="Rhea" id="RHEA:19993"/>
        <dbReference type="Rhea" id="RHEA-COMP:10698"/>
        <dbReference type="Rhea" id="RHEA-COMP:10700"/>
        <dbReference type="ChEBI" id="CHEBI:15377"/>
        <dbReference type="ChEBI" id="CHEBI:29950"/>
        <dbReference type="ChEBI" id="CHEBI:50058"/>
        <dbReference type="ChEBI" id="CHEBI:57844"/>
        <dbReference type="ChEBI" id="CHEBI:58772"/>
        <dbReference type="EC" id="1.8.4.11"/>
    </reaction>
</comment>
<keyword evidence="13" id="KW-1185">Reference proteome</keyword>
<evidence type="ECO:0000313" key="13">
    <source>
        <dbReference type="Proteomes" id="UP000316714"/>
    </source>
</evidence>
<dbReference type="EC" id="1.8.4.11" evidence="8"/>
<keyword evidence="2" id="KW-0511">Multifunctional enzyme</keyword>
<feature type="binding site" evidence="7">
    <location>
        <position position="287"/>
    </location>
    <ligand>
        <name>Zn(2+)</name>
        <dbReference type="ChEBI" id="CHEBI:29105"/>
    </ligand>
</feature>
<dbReference type="FunFam" id="2.170.150.20:FF:000003">
    <property type="entry name" value="Peptide methionine sulfoxide reductase MsrB"/>
    <property type="match status" value="1"/>
</dbReference>
<dbReference type="Pfam" id="PF01641">
    <property type="entry name" value="SelR"/>
    <property type="match status" value="1"/>
</dbReference>
<feature type="signal peptide" evidence="10">
    <location>
        <begin position="1"/>
        <end position="28"/>
    </location>
</feature>
<dbReference type="InterPro" id="IPR002569">
    <property type="entry name" value="Met_Sox_Rdtase_MsrA_dom"/>
</dbReference>
<gene>
    <name evidence="12" type="primary">msrAB</name>
    <name evidence="8" type="synonym">msrA</name>
    <name evidence="7" type="synonym">msrB</name>
    <name evidence="12" type="ORF">KOR34_35030</name>
</gene>
<reference evidence="12 13" key="1">
    <citation type="submission" date="2019-02" db="EMBL/GenBank/DDBJ databases">
        <title>Deep-cultivation of Planctomycetes and their phenomic and genomic characterization uncovers novel biology.</title>
        <authorList>
            <person name="Wiegand S."/>
            <person name="Jogler M."/>
            <person name="Boedeker C."/>
            <person name="Pinto D."/>
            <person name="Vollmers J."/>
            <person name="Rivas-Marin E."/>
            <person name="Kohn T."/>
            <person name="Peeters S.H."/>
            <person name="Heuer A."/>
            <person name="Rast P."/>
            <person name="Oberbeckmann S."/>
            <person name="Bunk B."/>
            <person name="Jeske O."/>
            <person name="Meyerdierks A."/>
            <person name="Storesund J.E."/>
            <person name="Kallscheuer N."/>
            <person name="Luecker S."/>
            <person name="Lage O.M."/>
            <person name="Pohl T."/>
            <person name="Merkel B.J."/>
            <person name="Hornburger P."/>
            <person name="Mueller R.-W."/>
            <person name="Bruemmer F."/>
            <person name="Labrenz M."/>
            <person name="Spormann A.M."/>
            <person name="Op Den Camp H."/>
            <person name="Overmann J."/>
            <person name="Amann R."/>
            <person name="Jetten M.S.M."/>
            <person name="Mascher T."/>
            <person name="Medema M.H."/>
            <person name="Devos D.P."/>
            <person name="Kaster A.-K."/>
            <person name="Ovreas L."/>
            <person name="Rohde M."/>
            <person name="Galperin M.Y."/>
            <person name="Jogler C."/>
        </authorList>
    </citation>
    <scope>NUCLEOTIDE SEQUENCE [LARGE SCALE GENOMIC DNA]</scope>
    <source>
        <strain evidence="12 13">KOR34</strain>
    </source>
</reference>
<evidence type="ECO:0000256" key="3">
    <source>
        <dbReference type="ARBA" id="ARBA00024679"/>
    </source>
</evidence>
<feature type="binding site" evidence="7">
    <location>
        <position position="336"/>
    </location>
    <ligand>
        <name>Zn(2+)</name>
        <dbReference type="ChEBI" id="CHEBI:29105"/>
    </ligand>
</feature>
<keyword evidence="10" id="KW-0732">Signal</keyword>
<evidence type="ECO:0000256" key="2">
    <source>
        <dbReference type="ARBA" id="ARBA00023268"/>
    </source>
</evidence>
<feature type="chain" id="PRO_5022925305" description="Multifunctional fusion protein" evidence="10">
    <location>
        <begin position="29"/>
        <end position="378"/>
    </location>
</feature>
<evidence type="ECO:0000256" key="7">
    <source>
        <dbReference type="HAMAP-Rule" id="MF_01400"/>
    </source>
</evidence>
<comment type="catalytic activity">
    <reaction evidence="5 7">
        <text>L-methionyl-[protein] + [thioredoxin]-disulfide + H2O = L-methionyl-(R)-S-oxide-[protein] + [thioredoxin]-dithiol</text>
        <dbReference type="Rhea" id="RHEA:24164"/>
        <dbReference type="Rhea" id="RHEA-COMP:10698"/>
        <dbReference type="Rhea" id="RHEA-COMP:10700"/>
        <dbReference type="Rhea" id="RHEA-COMP:12313"/>
        <dbReference type="Rhea" id="RHEA-COMP:12314"/>
        <dbReference type="ChEBI" id="CHEBI:15377"/>
        <dbReference type="ChEBI" id="CHEBI:16044"/>
        <dbReference type="ChEBI" id="CHEBI:29950"/>
        <dbReference type="ChEBI" id="CHEBI:45764"/>
        <dbReference type="ChEBI" id="CHEBI:50058"/>
        <dbReference type="EC" id="1.8.4.12"/>
    </reaction>
</comment>
<dbReference type="EMBL" id="SIHJ01000002">
    <property type="protein sequence ID" value="TWT33670.1"/>
    <property type="molecule type" value="Genomic_DNA"/>
</dbReference>
<dbReference type="RefSeq" id="WP_228714678.1">
    <property type="nucleotide sequence ID" value="NZ_SIHJ01000002.1"/>
</dbReference>
<keyword evidence="7" id="KW-0862">Zinc</keyword>
<dbReference type="Proteomes" id="UP000316714">
    <property type="component" value="Unassembled WGS sequence"/>
</dbReference>
<comment type="caution">
    <text evidence="12">The sequence shown here is derived from an EMBL/GenBank/DDBJ whole genome shotgun (WGS) entry which is preliminary data.</text>
</comment>
<dbReference type="PANTHER" id="PTHR43774">
    <property type="entry name" value="PEPTIDE METHIONINE SULFOXIDE REDUCTASE"/>
    <property type="match status" value="1"/>
</dbReference>
<dbReference type="InterPro" id="IPR002579">
    <property type="entry name" value="Met_Sox_Rdtase_MsrB_dom"/>
</dbReference>
<evidence type="ECO:0000256" key="4">
    <source>
        <dbReference type="ARBA" id="ARBA00047806"/>
    </source>
</evidence>
<dbReference type="HAMAP" id="MF_01400">
    <property type="entry name" value="MsrB"/>
    <property type="match status" value="1"/>
</dbReference>
<evidence type="ECO:0000256" key="9">
    <source>
        <dbReference type="SAM" id="MobiDB-lite"/>
    </source>
</evidence>
<dbReference type="PANTHER" id="PTHR43774:SF1">
    <property type="entry name" value="PEPTIDE METHIONINE SULFOXIDE REDUCTASE MSRA 2"/>
    <property type="match status" value="1"/>
</dbReference>
<dbReference type="PROSITE" id="PS51790">
    <property type="entry name" value="MSRB"/>
    <property type="match status" value="1"/>
</dbReference>
<evidence type="ECO:0000256" key="10">
    <source>
        <dbReference type="SAM" id="SignalP"/>
    </source>
</evidence>
<feature type="region of interest" description="Disordered" evidence="9">
    <location>
        <begin position="30"/>
        <end position="49"/>
    </location>
</feature>
<dbReference type="NCBIfam" id="TIGR00401">
    <property type="entry name" value="msrA"/>
    <property type="match status" value="1"/>
</dbReference>
<feature type="domain" description="MsrB" evidence="11">
    <location>
        <begin position="245"/>
        <end position="368"/>
    </location>
</feature>
<evidence type="ECO:0000256" key="6">
    <source>
        <dbReference type="ARBA" id="ARBA00048782"/>
    </source>
</evidence>
<evidence type="ECO:0000259" key="11">
    <source>
        <dbReference type="PROSITE" id="PS51790"/>
    </source>
</evidence>